<organism evidence="13 14">
    <name type="scientific">Hebeloma cylindrosporum</name>
    <dbReference type="NCBI Taxonomy" id="76867"/>
    <lineage>
        <taxon>Eukaryota</taxon>
        <taxon>Fungi</taxon>
        <taxon>Dikarya</taxon>
        <taxon>Basidiomycota</taxon>
        <taxon>Agaricomycotina</taxon>
        <taxon>Agaricomycetes</taxon>
        <taxon>Agaricomycetidae</taxon>
        <taxon>Agaricales</taxon>
        <taxon>Agaricineae</taxon>
        <taxon>Hymenogastraceae</taxon>
        <taxon>Hebeloma</taxon>
    </lineage>
</organism>
<evidence type="ECO:0000256" key="2">
    <source>
        <dbReference type="ARBA" id="ARBA00022722"/>
    </source>
</evidence>
<dbReference type="EMBL" id="KN831770">
    <property type="protein sequence ID" value="KIM47310.1"/>
    <property type="molecule type" value="Genomic_DNA"/>
</dbReference>
<evidence type="ECO:0000256" key="3">
    <source>
        <dbReference type="ARBA" id="ARBA00022723"/>
    </source>
</evidence>
<accession>A0A0C3CEW8</accession>
<evidence type="ECO:0000313" key="13">
    <source>
        <dbReference type="EMBL" id="KIM47310.1"/>
    </source>
</evidence>
<keyword evidence="7" id="KW-0539">Nucleus</keyword>
<feature type="non-terminal residue" evidence="13">
    <location>
        <position position="677"/>
    </location>
</feature>
<dbReference type="GO" id="GO:0003676">
    <property type="term" value="F:nucleic acid binding"/>
    <property type="evidence" value="ECO:0007669"/>
    <property type="project" value="InterPro"/>
</dbReference>
<evidence type="ECO:0000259" key="11">
    <source>
        <dbReference type="Pfam" id="PF01612"/>
    </source>
</evidence>
<sequence length="677" mass="76513">MKPTRRPLPKWLLEPFQARVVESSAPFRDANGLPPLYSNLKAFWFPHAASFFFINQSSTTPQHLFNPRFFLWDPDALCPRGIPCPNCQTVLQRHQVISQPRRCVDFDETFWIIGYRYRCRNCIHPKSKKATVTFRSWDERILAVLPPSLSAEFPARLSHRSGVSTRLFSWMRSCFNYGLSSKQFSDSIRMQHILRYDMLELQYLEHLASRTLSDWLHVEYQAFPRFDDIGPLGPHLYTPSATLLRDLYDAFIDEHRAEINQHTAMLTANICAIDHSHKIAKQTMRVGGEQPFTALLTLTNEKNEIRACNFVATKSHSQYELALRNVHDSLDLYGHPQPSLMYTDNMSDKKFLEDCFPSLRQGVTPVEKYGHLEEFVIPSEVPILVKSTSDAINDAMRTILDDVPEDEGSIVVGFDSEWNVEVSPQGKVASMLANNELPQQLRFLLSHPRIIKSGRLVNRDLKYLQTACKSPNPFVGGLDLAKYAKDRRVVANAQCGLADLCAITLTKRLNKNVPERISQAWEDKALTRAQLDYAARDAYAALLIYDHLQQFDIPRQLPPTLIPGTPVLLFNTDNTTVVAEGRISSSMNDSRAYDGINITSTKAIIDIDRVLVPGALISSHGKRALISFGPVPFTLVCLRSHLRSFNPTSSPTSAPNPSQDGNPIRPSSPANIEELEP</sequence>
<dbReference type="InterPro" id="IPR002562">
    <property type="entry name" value="3'-5'_exonuclease_dom"/>
</dbReference>
<evidence type="ECO:0000256" key="6">
    <source>
        <dbReference type="ARBA" id="ARBA00022842"/>
    </source>
</evidence>
<dbReference type="InterPro" id="IPR012337">
    <property type="entry name" value="RNaseH-like_sf"/>
</dbReference>
<reference evidence="14" key="2">
    <citation type="submission" date="2015-01" db="EMBL/GenBank/DDBJ databases">
        <title>Evolutionary Origins and Diversification of the Mycorrhizal Mutualists.</title>
        <authorList>
            <consortium name="DOE Joint Genome Institute"/>
            <consortium name="Mycorrhizal Genomics Consortium"/>
            <person name="Kohler A."/>
            <person name="Kuo A."/>
            <person name="Nagy L.G."/>
            <person name="Floudas D."/>
            <person name="Copeland A."/>
            <person name="Barry K.W."/>
            <person name="Cichocki N."/>
            <person name="Veneault-Fourrey C."/>
            <person name="LaButti K."/>
            <person name="Lindquist E.A."/>
            <person name="Lipzen A."/>
            <person name="Lundell T."/>
            <person name="Morin E."/>
            <person name="Murat C."/>
            <person name="Riley R."/>
            <person name="Ohm R."/>
            <person name="Sun H."/>
            <person name="Tunlid A."/>
            <person name="Henrissat B."/>
            <person name="Grigoriev I.V."/>
            <person name="Hibbett D.S."/>
            <person name="Martin F."/>
        </authorList>
    </citation>
    <scope>NUCLEOTIDE SEQUENCE [LARGE SCALE GENOMIC DNA]</scope>
    <source>
        <strain evidence="14">h7</strain>
    </source>
</reference>
<dbReference type="GO" id="GO:0005634">
    <property type="term" value="C:nucleus"/>
    <property type="evidence" value="ECO:0007669"/>
    <property type="project" value="UniProtKB-SubCell"/>
</dbReference>
<dbReference type="GO" id="GO:0006139">
    <property type="term" value="P:nucleobase-containing compound metabolic process"/>
    <property type="evidence" value="ECO:0007669"/>
    <property type="project" value="InterPro"/>
</dbReference>
<name>A0A0C3CEW8_HEBCY</name>
<keyword evidence="6" id="KW-0460">Magnesium</keyword>
<dbReference type="InterPro" id="IPR036397">
    <property type="entry name" value="RNaseH_sf"/>
</dbReference>
<evidence type="ECO:0000256" key="1">
    <source>
        <dbReference type="ARBA" id="ARBA00004123"/>
    </source>
</evidence>
<dbReference type="Gene3D" id="3.30.420.10">
    <property type="entry name" value="Ribonuclease H-like superfamily/Ribonuclease H"/>
    <property type="match status" value="1"/>
</dbReference>
<keyword evidence="4" id="KW-0378">Hydrolase</keyword>
<evidence type="ECO:0000256" key="9">
    <source>
        <dbReference type="ARBA" id="ARBA00042761"/>
    </source>
</evidence>
<dbReference type="Proteomes" id="UP000053424">
    <property type="component" value="Unassembled WGS sequence"/>
</dbReference>
<dbReference type="GO" id="GO:0046872">
    <property type="term" value="F:metal ion binding"/>
    <property type="evidence" value="ECO:0007669"/>
    <property type="project" value="UniProtKB-KW"/>
</dbReference>
<dbReference type="Pfam" id="PF20499">
    <property type="entry name" value="DUF6729"/>
    <property type="match status" value="1"/>
</dbReference>
<dbReference type="Pfam" id="PF01612">
    <property type="entry name" value="DNA_pol_A_exo1"/>
    <property type="match status" value="1"/>
</dbReference>
<dbReference type="HOGENOM" id="CLU_019100_1_0_1"/>
<comment type="subcellular location">
    <subcellularLocation>
        <location evidence="1">Nucleus</location>
    </subcellularLocation>
</comment>
<dbReference type="InterPro" id="IPR046616">
    <property type="entry name" value="DUF6729"/>
</dbReference>
<dbReference type="GO" id="GO:0008408">
    <property type="term" value="F:3'-5' exonuclease activity"/>
    <property type="evidence" value="ECO:0007669"/>
    <property type="project" value="InterPro"/>
</dbReference>
<dbReference type="OrthoDB" id="1920326at2759"/>
<feature type="compositionally biased region" description="Low complexity" evidence="10">
    <location>
        <begin position="646"/>
        <end position="658"/>
    </location>
</feature>
<feature type="domain" description="3'-5' exonuclease" evidence="11">
    <location>
        <begin position="438"/>
        <end position="549"/>
    </location>
</feature>
<evidence type="ECO:0000256" key="4">
    <source>
        <dbReference type="ARBA" id="ARBA00022801"/>
    </source>
</evidence>
<keyword evidence="3" id="KW-0479">Metal-binding</keyword>
<dbReference type="STRING" id="686832.A0A0C3CEW8"/>
<protein>
    <recommendedName>
        <fullName evidence="8">3'-5' exonuclease</fullName>
    </recommendedName>
    <alternativeName>
        <fullName evidence="9">Werner Syndrome-like exonuclease</fullName>
    </alternativeName>
</protein>
<feature type="domain" description="DUF6729" evidence="12">
    <location>
        <begin position="31"/>
        <end position="228"/>
    </location>
</feature>
<keyword evidence="5" id="KW-0269">Exonuclease</keyword>
<dbReference type="PANTHER" id="PTHR13620:SF109">
    <property type="entry name" value="3'-5' EXONUCLEASE"/>
    <property type="match status" value="1"/>
</dbReference>
<dbReference type="InterPro" id="IPR051132">
    <property type="entry name" value="3-5_Exonuclease_domain"/>
</dbReference>
<evidence type="ECO:0000259" key="12">
    <source>
        <dbReference type="Pfam" id="PF20499"/>
    </source>
</evidence>
<dbReference type="PANTHER" id="PTHR13620">
    <property type="entry name" value="3-5 EXONUCLEASE"/>
    <property type="match status" value="1"/>
</dbReference>
<keyword evidence="2" id="KW-0540">Nuclease</keyword>
<dbReference type="SUPFAM" id="SSF53098">
    <property type="entry name" value="Ribonuclease H-like"/>
    <property type="match status" value="1"/>
</dbReference>
<evidence type="ECO:0000313" key="14">
    <source>
        <dbReference type="Proteomes" id="UP000053424"/>
    </source>
</evidence>
<dbReference type="AlphaFoldDB" id="A0A0C3CEW8"/>
<proteinExistence type="predicted"/>
<evidence type="ECO:0000256" key="10">
    <source>
        <dbReference type="SAM" id="MobiDB-lite"/>
    </source>
</evidence>
<evidence type="ECO:0000256" key="8">
    <source>
        <dbReference type="ARBA" id="ARBA00040531"/>
    </source>
</evidence>
<feature type="region of interest" description="Disordered" evidence="10">
    <location>
        <begin position="646"/>
        <end position="677"/>
    </location>
</feature>
<keyword evidence="14" id="KW-1185">Reference proteome</keyword>
<evidence type="ECO:0000256" key="5">
    <source>
        <dbReference type="ARBA" id="ARBA00022839"/>
    </source>
</evidence>
<reference evidence="13 14" key="1">
    <citation type="submission" date="2014-04" db="EMBL/GenBank/DDBJ databases">
        <authorList>
            <consortium name="DOE Joint Genome Institute"/>
            <person name="Kuo A."/>
            <person name="Gay G."/>
            <person name="Dore J."/>
            <person name="Kohler A."/>
            <person name="Nagy L.G."/>
            <person name="Floudas D."/>
            <person name="Copeland A."/>
            <person name="Barry K.W."/>
            <person name="Cichocki N."/>
            <person name="Veneault-Fourrey C."/>
            <person name="LaButti K."/>
            <person name="Lindquist E.A."/>
            <person name="Lipzen A."/>
            <person name="Lundell T."/>
            <person name="Morin E."/>
            <person name="Murat C."/>
            <person name="Sun H."/>
            <person name="Tunlid A."/>
            <person name="Henrissat B."/>
            <person name="Grigoriev I.V."/>
            <person name="Hibbett D.S."/>
            <person name="Martin F."/>
            <person name="Nordberg H.P."/>
            <person name="Cantor M.N."/>
            <person name="Hua S.X."/>
        </authorList>
    </citation>
    <scope>NUCLEOTIDE SEQUENCE [LARGE SCALE GENOMIC DNA]</scope>
    <source>
        <strain evidence="14">h7</strain>
    </source>
</reference>
<gene>
    <name evidence="13" type="ORF">M413DRAFT_64067</name>
</gene>
<evidence type="ECO:0000256" key="7">
    <source>
        <dbReference type="ARBA" id="ARBA00023242"/>
    </source>
</evidence>